<dbReference type="InterPro" id="IPR004843">
    <property type="entry name" value="Calcineurin-like_PHP"/>
</dbReference>
<dbReference type="Proteomes" id="UP000198589">
    <property type="component" value="Unassembled WGS sequence"/>
</dbReference>
<dbReference type="Gene3D" id="3.60.21.10">
    <property type="match status" value="1"/>
</dbReference>
<feature type="region of interest" description="Disordered" evidence="1">
    <location>
        <begin position="316"/>
        <end position="349"/>
    </location>
</feature>
<gene>
    <name evidence="3" type="ORF">SAMN05216574_101159</name>
</gene>
<feature type="domain" description="Calcineurin-like phosphoesterase" evidence="2">
    <location>
        <begin position="14"/>
        <end position="218"/>
    </location>
</feature>
<evidence type="ECO:0000313" key="3">
    <source>
        <dbReference type="EMBL" id="SFD87964.1"/>
    </source>
</evidence>
<evidence type="ECO:0000259" key="2">
    <source>
        <dbReference type="Pfam" id="PF00149"/>
    </source>
</evidence>
<dbReference type="InterPro" id="IPR029052">
    <property type="entry name" value="Metallo-depent_PP-like"/>
</dbReference>
<dbReference type="STRING" id="1798228.SAMN05216574_101159"/>
<dbReference type="Pfam" id="PF00149">
    <property type="entry name" value="Metallophos"/>
    <property type="match status" value="1"/>
</dbReference>
<name>A0A1I1VYI1_9ACTN</name>
<keyword evidence="4" id="KW-1185">Reference proteome</keyword>
<evidence type="ECO:0000256" key="1">
    <source>
        <dbReference type="SAM" id="MobiDB-lite"/>
    </source>
</evidence>
<organism evidence="3 4">
    <name type="scientific">Blastococcus tunisiensis</name>
    <dbReference type="NCBI Taxonomy" id="1798228"/>
    <lineage>
        <taxon>Bacteria</taxon>
        <taxon>Bacillati</taxon>
        <taxon>Actinomycetota</taxon>
        <taxon>Actinomycetes</taxon>
        <taxon>Geodermatophilales</taxon>
        <taxon>Geodermatophilaceae</taxon>
        <taxon>Blastococcus</taxon>
    </lineage>
</organism>
<accession>A0A1I1VYI1</accession>
<proteinExistence type="predicted"/>
<sequence length="421" mass="46090">MSAVRTHLMQDLAAMRHELGNATAVVVTGDIAYSGAPEEYDVAREWLDLVSAEVGSPDSLVLTVPGNHDIHWPSIRPSAKIARETLRTCPMEQLTPMIDELIDDPDRPLLAPLDNYNEFALGYRCEVQEDGLPWEAPLPLSDGYHLAVRGLTTVFNSDRNDGRGTLVVGRTQTSLPIDDPGAVHLLLAHHGPEDCRDTTEIRDRIRHRAWALLCGHRHDQRVQNINGCLEITAGAVHPEEQPGYYPTYNWIRFDVASDGAGGHQLIVDVWQRVLRPEWNRFGASGEGPGPQREVFPLPTLSAVTAPVTTRLDGALVRAPRNEPQPTVTAAGSAEAAPRPPLTDEEGRVDEQRRIARDLLDLPVPDQERVLLLCGLLQPTDIDKDHVTMILTALGRADAPGALARLAAAVADARDRGRGRSA</sequence>
<evidence type="ECO:0000313" key="4">
    <source>
        <dbReference type="Proteomes" id="UP000198589"/>
    </source>
</evidence>
<protein>
    <submittedName>
        <fullName evidence="3">Calcineurin-like phosphoesterase superfamily domain-containing protein</fullName>
    </submittedName>
</protein>
<dbReference type="SUPFAM" id="SSF56300">
    <property type="entry name" value="Metallo-dependent phosphatases"/>
    <property type="match status" value="1"/>
</dbReference>
<reference evidence="4" key="1">
    <citation type="submission" date="2016-10" db="EMBL/GenBank/DDBJ databases">
        <authorList>
            <person name="Varghese N."/>
            <person name="Submissions S."/>
        </authorList>
    </citation>
    <scope>NUCLEOTIDE SEQUENCE [LARGE SCALE GENOMIC DNA]</scope>
    <source>
        <strain evidence="4">DSM 46838</strain>
    </source>
</reference>
<dbReference type="EMBL" id="FOND01000001">
    <property type="protein sequence ID" value="SFD87964.1"/>
    <property type="molecule type" value="Genomic_DNA"/>
</dbReference>
<dbReference type="GO" id="GO:0016787">
    <property type="term" value="F:hydrolase activity"/>
    <property type="evidence" value="ECO:0007669"/>
    <property type="project" value="InterPro"/>
</dbReference>
<dbReference type="AlphaFoldDB" id="A0A1I1VYI1"/>